<evidence type="ECO:0000256" key="16">
    <source>
        <dbReference type="RuleBase" id="RU367090"/>
    </source>
</evidence>
<dbReference type="SMART" id="SM01197">
    <property type="entry name" value="FANCL_C"/>
    <property type="match status" value="1"/>
</dbReference>
<dbReference type="UniPathway" id="UPA00143"/>
<comment type="catalytic activity">
    <reaction evidence="1 16">
        <text>S-ubiquitinyl-[E2 ubiquitin-conjugating enzyme]-L-cysteine + [acceptor protein]-L-lysine = [E2 ubiquitin-conjugating enzyme]-L-cysteine + N(6)-ubiquitinyl-[acceptor protein]-L-lysine.</text>
        <dbReference type="EC" id="2.3.2.27"/>
    </reaction>
</comment>
<gene>
    <name evidence="19" type="ORF">K458DRAFT_410161</name>
</gene>
<keyword evidence="9 16" id="KW-0479">Metal-binding</keyword>
<dbReference type="PANTHER" id="PTHR12389">
    <property type="entry name" value="ZINC FINGER PROTEIN 294"/>
    <property type="match status" value="1"/>
</dbReference>
<evidence type="ECO:0000256" key="1">
    <source>
        <dbReference type="ARBA" id="ARBA00000900"/>
    </source>
</evidence>
<reference evidence="19" key="1">
    <citation type="journal article" date="2020" name="Stud. Mycol.">
        <title>101 Dothideomycetes genomes: a test case for predicting lifestyles and emergence of pathogens.</title>
        <authorList>
            <person name="Haridas S."/>
            <person name="Albert R."/>
            <person name="Binder M."/>
            <person name="Bloem J."/>
            <person name="Labutti K."/>
            <person name="Salamov A."/>
            <person name="Andreopoulos B."/>
            <person name="Baker S."/>
            <person name="Barry K."/>
            <person name="Bills G."/>
            <person name="Bluhm B."/>
            <person name="Cannon C."/>
            <person name="Castanera R."/>
            <person name="Culley D."/>
            <person name="Daum C."/>
            <person name="Ezra D."/>
            <person name="Gonzalez J."/>
            <person name="Henrissat B."/>
            <person name="Kuo A."/>
            <person name="Liang C."/>
            <person name="Lipzen A."/>
            <person name="Lutzoni F."/>
            <person name="Magnuson J."/>
            <person name="Mondo S."/>
            <person name="Nolan M."/>
            <person name="Ohm R."/>
            <person name="Pangilinan J."/>
            <person name="Park H.-J."/>
            <person name="Ramirez L."/>
            <person name="Alfaro M."/>
            <person name="Sun H."/>
            <person name="Tritt A."/>
            <person name="Yoshinaga Y."/>
            <person name="Zwiers L.-H."/>
            <person name="Turgeon B."/>
            <person name="Goodwin S."/>
            <person name="Spatafora J."/>
            <person name="Crous P."/>
            <person name="Grigoriev I."/>
        </authorList>
    </citation>
    <scope>NUCLEOTIDE SEQUENCE</scope>
    <source>
        <strain evidence="19">CBS 122367</strain>
    </source>
</reference>
<dbReference type="InterPro" id="IPR011016">
    <property type="entry name" value="Znf_RING-CH"/>
</dbReference>
<dbReference type="GO" id="GO:0005829">
    <property type="term" value="C:cytosol"/>
    <property type="evidence" value="ECO:0007669"/>
    <property type="project" value="UniProtKB-SubCell"/>
</dbReference>
<comment type="pathway">
    <text evidence="3 16">Protein modification; protein ubiquitination.</text>
</comment>
<comment type="function">
    <text evidence="14">E3 ubiquitin-protein ligase component of the ribosome quality control complex (RQC), a ribosome-associated complex that mediates ubiquitination and extraction of incompletely synthesized nascent chains for proteasomal degradation. Mediates ubiquitination of proteins derived from mRNAs lacking stop codons (non-stop proteins) and other translation arrest products induced by poly-lysine sequences and tandem rare codons. Ubiquitination leads to CDC48 recruitment for extraction and degradation of the incomplete translation product. May indirectly play a role in chromatin function and transcription.</text>
</comment>
<dbReference type="GO" id="GO:1990112">
    <property type="term" value="C:RQC complex"/>
    <property type="evidence" value="ECO:0007669"/>
    <property type="project" value="UniProtKB-UniRule"/>
</dbReference>
<dbReference type="SMART" id="SM00744">
    <property type="entry name" value="RINGv"/>
    <property type="match status" value="1"/>
</dbReference>
<dbReference type="Pfam" id="PF23009">
    <property type="entry name" value="UBC_like"/>
    <property type="match status" value="1"/>
</dbReference>
<evidence type="ECO:0000259" key="18">
    <source>
        <dbReference type="PROSITE" id="PS50089"/>
    </source>
</evidence>
<keyword evidence="11 15" id="KW-0863">Zinc-finger</keyword>
<evidence type="ECO:0000256" key="2">
    <source>
        <dbReference type="ARBA" id="ARBA00004514"/>
    </source>
</evidence>
<accession>A0A6G1IG11</accession>
<protein>
    <recommendedName>
        <fullName evidence="6 16">E3 ubiquitin-protein ligase listerin</fullName>
        <ecNumber evidence="5 16">2.3.2.27</ecNumber>
    </recommendedName>
    <alternativeName>
        <fullName evidence="16">RING-type E3 ubiquitin transferase listerin</fullName>
    </alternativeName>
</protein>
<dbReference type="OrthoDB" id="6108at2759"/>
<proteinExistence type="inferred from homology"/>
<feature type="region of interest" description="Disordered" evidence="17">
    <location>
        <begin position="1"/>
        <end position="22"/>
    </location>
</feature>
<evidence type="ECO:0000256" key="4">
    <source>
        <dbReference type="ARBA" id="ARBA00007997"/>
    </source>
</evidence>
<evidence type="ECO:0000256" key="3">
    <source>
        <dbReference type="ARBA" id="ARBA00004906"/>
    </source>
</evidence>
<evidence type="ECO:0000256" key="10">
    <source>
        <dbReference type="ARBA" id="ARBA00022737"/>
    </source>
</evidence>
<dbReference type="GO" id="GO:0016567">
    <property type="term" value="P:protein ubiquitination"/>
    <property type="evidence" value="ECO:0007669"/>
    <property type="project" value="UniProtKB-UniPathway"/>
</dbReference>
<dbReference type="InterPro" id="IPR001841">
    <property type="entry name" value="Znf_RING"/>
</dbReference>
<evidence type="ECO:0000256" key="15">
    <source>
        <dbReference type="PROSITE-ProRule" id="PRU00175"/>
    </source>
</evidence>
<feature type="domain" description="RING-type" evidence="18">
    <location>
        <begin position="1544"/>
        <end position="1590"/>
    </location>
</feature>
<keyword evidence="13 16" id="KW-0862">Zinc</keyword>
<dbReference type="Proteomes" id="UP000799291">
    <property type="component" value="Unassembled WGS sequence"/>
</dbReference>
<dbReference type="Gene3D" id="3.30.40.10">
    <property type="entry name" value="Zinc/RING finger domain, C3HC4 (zinc finger)"/>
    <property type="match status" value="1"/>
</dbReference>
<evidence type="ECO:0000313" key="19">
    <source>
        <dbReference type="EMBL" id="KAF2676839.1"/>
    </source>
</evidence>
<feature type="compositionally biased region" description="Low complexity" evidence="17">
    <location>
        <begin position="10"/>
        <end position="20"/>
    </location>
</feature>
<keyword evidence="7" id="KW-0963">Cytoplasm</keyword>
<dbReference type="PANTHER" id="PTHR12389:SF0">
    <property type="entry name" value="E3 UBIQUITIN-PROTEIN LIGASE LISTERIN"/>
    <property type="match status" value="1"/>
</dbReference>
<keyword evidence="10" id="KW-0677">Repeat</keyword>
<keyword evidence="20" id="KW-1185">Reference proteome</keyword>
<evidence type="ECO:0000256" key="14">
    <source>
        <dbReference type="ARBA" id="ARBA00055150"/>
    </source>
</evidence>
<evidence type="ECO:0000256" key="7">
    <source>
        <dbReference type="ARBA" id="ARBA00022490"/>
    </source>
</evidence>
<evidence type="ECO:0000256" key="5">
    <source>
        <dbReference type="ARBA" id="ARBA00012483"/>
    </source>
</evidence>
<comment type="similarity">
    <text evidence="4 16">Belongs to the LTN1 family.</text>
</comment>
<evidence type="ECO:0000256" key="11">
    <source>
        <dbReference type="ARBA" id="ARBA00022771"/>
    </source>
</evidence>
<dbReference type="GO" id="GO:0072344">
    <property type="term" value="P:rescue of stalled ribosome"/>
    <property type="evidence" value="ECO:0007669"/>
    <property type="project" value="UniProtKB-UniRule"/>
</dbReference>
<comment type="subunit">
    <text evidence="16">Component of the ribosome quality control complex (RQC).</text>
</comment>
<keyword evidence="8 16" id="KW-0808">Transferase</keyword>
<dbReference type="InterPro" id="IPR054478">
    <property type="entry name" value="LTN1_UBC"/>
</dbReference>
<name>A0A6G1IG11_9PLEO</name>
<dbReference type="InterPro" id="IPR013083">
    <property type="entry name" value="Znf_RING/FYVE/PHD"/>
</dbReference>
<dbReference type="GO" id="GO:0043023">
    <property type="term" value="F:ribosomal large subunit binding"/>
    <property type="evidence" value="ECO:0007669"/>
    <property type="project" value="TreeGrafter"/>
</dbReference>
<dbReference type="InterPro" id="IPR011989">
    <property type="entry name" value="ARM-like"/>
</dbReference>
<dbReference type="EMBL" id="MU005629">
    <property type="protein sequence ID" value="KAF2676839.1"/>
    <property type="molecule type" value="Genomic_DNA"/>
</dbReference>
<evidence type="ECO:0000256" key="8">
    <source>
        <dbReference type="ARBA" id="ARBA00022679"/>
    </source>
</evidence>
<dbReference type="Pfam" id="PF22958">
    <property type="entry name" value="Ltn1_1st"/>
    <property type="match status" value="1"/>
</dbReference>
<dbReference type="InterPro" id="IPR016024">
    <property type="entry name" value="ARM-type_fold"/>
</dbReference>
<sequence>MSKRQLKAQASSARAASTAFGSGGFGTASSAFSTAASPLSYVTEPPDLSSISDPNVVVYFRNLSKKDSTTKAKALEDLQAHVAALKEPVEDGVIEAWIRMYPRTSVDNAKAVRQNAQALQGQLAAAVGRRFAKHMPTSVGAWLCGLYDSDRSVAEATQNSLRQVFNTPEKIQNIRKAYQQPILEYCRTAIDKESAQTLSDERTVSPDDAEAKYSRVISACISLLGSLQANLQPEELAKHQSDYENLLGDKKLWEFASHGDAHIRRSIHRFLKTCLLKQPDAVRTNLGAISKSYLSVALNSDQTSSALDYVDALALLTKHFPSVWTEHYKSKTTVDRRLRQFLKRGSQSGPRDFWDRLRDLLVSLPEDVLPGSAADAAEYLSALHGGITRKDESRMSLEAAFATYIDVTASISKSLPEDDQRKLLCEMVLPLLTQYLRPSPDNNQWNLPTQSVKLVAQIMRLDAIPILLQEQWPAFTEQFVNDIKTSAPEQSKDYERSQKALIQQATRFALLQEQPPGKGSSSLRELFSRSCSTIISEALSVTKNRNGKPYGAAGVVAEFLHRNRDLVHADADITQRLQQFISNDLSELILTPSSSYLVDILYSFSASESFKDAWTATLKAVLKATDSPAKTKALEAILTSPRIPKSFDIASEDPELQQYITASVQGAVNGSLEWDFFNRILQSPATILSSQTIDDILCSMTQSLSLANQAPYALQGLRQVVRQNPSLLRSFLSTPQGSSLLQALLLASESPNDEVSQGASSVSASIQTVLSAGTDTKQSVYDLIQLGLQEPTAKSVSVETLVELAKQLIKPGSGWDEISGVFPNPELWRTALVPFLHTAPKSSLAIANPLGGAVYLVASNAGPSSGGKIPRDADGYSAAYRITQYMTKLFKESDLFPIEEVPFDLQEAFLRNIALTIQLADDNLGLAGANGLWDQYNPDVEADAISFMSDAQPFVTQELKRLQASWSSTDASSSLLAWATELLAEVGPDVSAQAYYAARAYSVLISDAIEVCGWKNSDTAQTQEILKTIRKGKEFFSLVGFLNAFKEPLAASKSCERLCNELVADLTGLDLDKKPKEALRQLVLLDALLYEQEDIAKSIANTRLVFFVKHVIPWLESPEGTIALRAEVCRVLTVLLPLMGDVYGEHWGELLTALAATWSATQELEENESGMDSPIPFVHASLKLYAQLRILTQGDDPNDDLLEVWKETEQSIANGLVNLLKHSQHFPDEFHQPLKMVNDVLARQIAKVPLKHLESTEDLFPLLYVESQPVQQTAFDILHKQIPAAQEQISIDAALEKTTARLPEELLSLILEAPTVAALAEANFERSVPLPLRGYLLSWILVFDHIEHASFKVKNDYVDHIKEGDYLPGLLDFIFDFLGHTHNKPADISKLDITTYTPDIELPRRDAQWLLTHIYYLCLLHVPSPTKSCNPRALDGKIHWADAQSTADPDSPFTIRVAPRAQEITASYTLDDQATSMRISLPPAFPLTNARIEGLNRVAVNEQKWQSWLRTSLGAITIFNGSLIDALTTFKRNVEGAMKGQTECAICYSIVGSDKRLPDKRCGTCRHAFHGGCLFKWFKSSGSSSCPLCRNPFNYG</sequence>
<dbReference type="CDD" id="cd16491">
    <property type="entry name" value="RING-CH-C4HC3_LTN1"/>
    <property type="match status" value="1"/>
</dbReference>
<evidence type="ECO:0000256" key="13">
    <source>
        <dbReference type="ARBA" id="ARBA00022833"/>
    </source>
</evidence>
<dbReference type="PROSITE" id="PS50089">
    <property type="entry name" value="ZF_RING_2"/>
    <property type="match status" value="1"/>
</dbReference>
<dbReference type="InterPro" id="IPR039795">
    <property type="entry name" value="LTN1/Rkr1"/>
</dbReference>
<dbReference type="SUPFAM" id="SSF48371">
    <property type="entry name" value="ARM repeat"/>
    <property type="match status" value="1"/>
</dbReference>
<dbReference type="SMART" id="SM00184">
    <property type="entry name" value="RING"/>
    <property type="match status" value="1"/>
</dbReference>
<dbReference type="Gene3D" id="1.25.10.10">
    <property type="entry name" value="Leucine-rich Repeat Variant"/>
    <property type="match status" value="1"/>
</dbReference>
<dbReference type="EC" id="2.3.2.27" evidence="5 16"/>
<evidence type="ECO:0000256" key="17">
    <source>
        <dbReference type="SAM" id="MobiDB-lite"/>
    </source>
</evidence>
<evidence type="ECO:0000256" key="12">
    <source>
        <dbReference type="ARBA" id="ARBA00022786"/>
    </source>
</evidence>
<evidence type="ECO:0000313" key="20">
    <source>
        <dbReference type="Proteomes" id="UP000799291"/>
    </source>
</evidence>
<dbReference type="InterPro" id="IPR039804">
    <property type="entry name" value="RING-CH-C4HC3_LTN1"/>
</dbReference>
<evidence type="ECO:0000256" key="6">
    <source>
        <dbReference type="ARBA" id="ARBA00017157"/>
    </source>
</evidence>
<dbReference type="Pfam" id="PF13639">
    <property type="entry name" value="zf-RING_2"/>
    <property type="match status" value="1"/>
</dbReference>
<keyword evidence="12 16" id="KW-0833">Ubl conjugation pathway</keyword>
<dbReference type="FunFam" id="3.30.40.10:FF:000038">
    <property type="entry name" value="E3 ubiquitin-protein ligase listerin"/>
    <property type="match status" value="1"/>
</dbReference>
<dbReference type="GO" id="GO:1990116">
    <property type="term" value="P:ribosome-associated ubiquitin-dependent protein catabolic process"/>
    <property type="evidence" value="ECO:0007669"/>
    <property type="project" value="UniProtKB-UniRule"/>
</dbReference>
<comment type="subcellular location">
    <subcellularLocation>
        <location evidence="2">Cytoplasm</location>
        <location evidence="2">Cytosol</location>
    </subcellularLocation>
</comment>
<dbReference type="InterPro" id="IPR054476">
    <property type="entry name" value="Ltn1_N"/>
</dbReference>
<organism evidence="19 20">
    <name type="scientific">Lentithecium fluviatile CBS 122367</name>
    <dbReference type="NCBI Taxonomy" id="1168545"/>
    <lineage>
        <taxon>Eukaryota</taxon>
        <taxon>Fungi</taxon>
        <taxon>Dikarya</taxon>
        <taxon>Ascomycota</taxon>
        <taxon>Pezizomycotina</taxon>
        <taxon>Dothideomycetes</taxon>
        <taxon>Pleosporomycetidae</taxon>
        <taxon>Pleosporales</taxon>
        <taxon>Massarineae</taxon>
        <taxon>Lentitheciaceae</taxon>
        <taxon>Lentithecium</taxon>
    </lineage>
</organism>
<dbReference type="GO" id="GO:0061630">
    <property type="term" value="F:ubiquitin protein ligase activity"/>
    <property type="evidence" value="ECO:0007669"/>
    <property type="project" value="UniProtKB-UniRule"/>
</dbReference>
<dbReference type="GO" id="GO:0008270">
    <property type="term" value="F:zinc ion binding"/>
    <property type="evidence" value="ECO:0007669"/>
    <property type="project" value="UniProtKB-KW"/>
</dbReference>
<dbReference type="SUPFAM" id="SSF57850">
    <property type="entry name" value="RING/U-box"/>
    <property type="match status" value="1"/>
</dbReference>
<dbReference type="InterPro" id="IPR054477">
    <property type="entry name" value="LTN1_E3_ligase_6th"/>
</dbReference>
<comment type="function">
    <text evidence="16">E3 ubiquitin-protein ligase. Component of the ribosome quality control complex (RQC), a ribosome-associated complex that mediates ubiquitination and extraction of incompletely synthesized nascent chains for proteasomal degradation.</text>
</comment>
<evidence type="ECO:0000256" key="9">
    <source>
        <dbReference type="ARBA" id="ARBA00022723"/>
    </source>
</evidence>
<dbReference type="Pfam" id="PF22999">
    <property type="entry name" value="LTN1_E3_ligase_6th"/>
    <property type="match status" value="1"/>
</dbReference>